<dbReference type="AlphaFoldDB" id="A0AB35RYA0"/>
<protein>
    <recommendedName>
        <fullName evidence="3">Cytoplasmic protein</fullName>
    </recommendedName>
</protein>
<comment type="caution">
    <text evidence="1">The sequence shown here is derived from an EMBL/GenBank/DDBJ whole genome shotgun (WGS) entry which is preliminary data.</text>
</comment>
<gene>
    <name evidence="1" type="ORF">R0H02_24545</name>
</gene>
<name>A0AB35RYA0_9ENTR</name>
<evidence type="ECO:0008006" key="3">
    <source>
        <dbReference type="Google" id="ProtNLM"/>
    </source>
</evidence>
<reference evidence="1 2" key="1">
    <citation type="submission" date="2023-10" db="EMBL/GenBank/DDBJ databases">
        <title>Phytobacter spp. The emergence of a new genus of hospital-origin enterobacteria encoding carbapenemases in Argentina.</title>
        <authorList>
            <person name="Vay C."/>
            <person name="Almuzara M."/>
            <person name="Traglia G.M."/>
            <person name="Campos J."/>
        </authorList>
    </citation>
    <scope>NUCLEOTIDE SEQUENCE [LARGE SCALE GENOMIC DNA]</scope>
    <source>
        <strain evidence="1 2">CVMA36</strain>
    </source>
</reference>
<keyword evidence="2" id="KW-1185">Reference proteome</keyword>
<proteinExistence type="predicted"/>
<evidence type="ECO:0000313" key="1">
    <source>
        <dbReference type="EMBL" id="MDV2865615.1"/>
    </source>
</evidence>
<evidence type="ECO:0000313" key="2">
    <source>
        <dbReference type="Proteomes" id="UP001286589"/>
    </source>
</evidence>
<dbReference type="RefSeq" id="WP_317101673.1">
    <property type="nucleotide sequence ID" value="NZ_JAWJAC010000024.1"/>
</dbReference>
<accession>A0AB35RYA0</accession>
<dbReference type="EMBL" id="JAWJAC010000024">
    <property type="protein sequence ID" value="MDV2865615.1"/>
    <property type="molecule type" value="Genomic_DNA"/>
</dbReference>
<sequence length="77" mass="8859">MHRSPMTIAGLIARLQRYPEDALCLGTFWLAEDFLSLDPSLTDEDIEAAMEIADDQHDAEVGFNWYTLEMAIERLRE</sequence>
<organism evidence="1 2">
    <name type="scientific">Phytobacter ursingii</name>
    <dbReference type="NCBI Taxonomy" id="1972431"/>
    <lineage>
        <taxon>Bacteria</taxon>
        <taxon>Pseudomonadati</taxon>
        <taxon>Pseudomonadota</taxon>
        <taxon>Gammaproteobacteria</taxon>
        <taxon>Enterobacterales</taxon>
        <taxon>Enterobacteriaceae</taxon>
        <taxon>Phytobacter</taxon>
    </lineage>
</organism>
<dbReference type="Proteomes" id="UP001286589">
    <property type="component" value="Unassembled WGS sequence"/>
</dbReference>